<dbReference type="eggNOG" id="ENOG50311IZ">
    <property type="taxonomic scope" value="Bacteria"/>
</dbReference>
<evidence type="ECO:0000313" key="1">
    <source>
        <dbReference type="EMBL" id="KFF13935.1"/>
    </source>
</evidence>
<reference evidence="1 2" key="1">
    <citation type="submission" date="2014-07" db="EMBL/GenBank/DDBJ databases">
        <title>Genome of Chryseobacterium soli DSM 19298.</title>
        <authorList>
            <person name="Stropko S.J."/>
            <person name="Pipes S.E."/>
            <person name="Newman J."/>
        </authorList>
    </citation>
    <scope>NUCLEOTIDE SEQUENCE [LARGE SCALE GENOMIC DNA]</scope>
    <source>
        <strain evidence="1 2">DSM 19298</strain>
    </source>
</reference>
<organism evidence="1 2">
    <name type="scientific">Chryseobacterium soli</name>
    <dbReference type="NCBI Taxonomy" id="445961"/>
    <lineage>
        <taxon>Bacteria</taxon>
        <taxon>Pseudomonadati</taxon>
        <taxon>Bacteroidota</taxon>
        <taxon>Flavobacteriia</taxon>
        <taxon>Flavobacteriales</taxon>
        <taxon>Weeksellaceae</taxon>
        <taxon>Chryseobacterium group</taxon>
        <taxon>Chryseobacterium</taxon>
    </lineage>
</organism>
<gene>
    <name evidence="1" type="ORF">IW15_00330</name>
</gene>
<proteinExistence type="predicted"/>
<protein>
    <submittedName>
        <fullName evidence="1">Uncharacterized protein</fullName>
    </submittedName>
</protein>
<name>A0A086AB71_9FLAO</name>
<evidence type="ECO:0000313" key="2">
    <source>
        <dbReference type="Proteomes" id="UP000028705"/>
    </source>
</evidence>
<dbReference type="RefSeq" id="WP_034708339.1">
    <property type="nucleotide sequence ID" value="NZ_JPRH01000001.1"/>
</dbReference>
<dbReference type="AlphaFoldDB" id="A0A086AB71"/>
<accession>A0A086AB71</accession>
<dbReference type="EMBL" id="JPRH01000001">
    <property type="protein sequence ID" value="KFF13935.1"/>
    <property type="molecule type" value="Genomic_DNA"/>
</dbReference>
<comment type="caution">
    <text evidence="1">The sequence shown here is derived from an EMBL/GenBank/DDBJ whole genome shotgun (WGS) entry which is preliminary data.</text>
</comment>
<keyword evidence="2" id="KW-1185">Reference proteome</keyword>
<dbReference type="OrthoDB" id="766179at2"/>
<dbReference type="Proteomes" id="UP000028705">
    <property type="component" value="Unassembled WGS sequence"/>
</dbReference>
<sequence length="187" mass="22242">MIEFKTEVKEILPYDRKQYLLLKKWYGVSFQLPSDTKEITSLEFINNYESLFRNLIEQLDNGYSWIVNHDYIDENWFPNEDNTLTSLRDLFKTNSIPNTFIGALIFSKDDLLRFTRDLISYPHAVFNQKEILYHDIDISNYKIPFVIKISGHLNIDLLSTDKELLKKIVNFNAADNFVIKQYRETKL</sequence>